<protein>
    <submittedName>
        <fullName evidence="2">Uncharacterized protein</fullName>
    </submittedName>
</protein>
<evidence type="ECO:0000313" key="3">
    <source>
        <dbReference type="Proteomes" id="UP001153954"/>
    </source>
</evidence>
<dbReference type="InterPro" id="IPR039471">
    <property type="entry name" value="CXorf65-like"/>
</dbReference>
<organism evidence="2 3">
    <name type="scientific">Euphydryas editha</name>
    <name type="common">Edith's checkerspot</name>
    <dbReference type="NCBI Taxonomy" id="104508"/>
    <lineage>
        <taxon>Eukaryota</taxon>
        <taxon>Metazoa</taxon>
        <taxon>Ecdysozoa</taxon>
        <taxon>Arthropoda</taxon>
        <taxon>Hexapoda</taxon>
        <taxon>Insecta</taxon>
        <taxon>Pterygota</taxon>
        <taxon>Neoptera</taxon>
        <taxon>Endopterygota</taxon>
        <taxon>Lepidoptera</taxon>
        <taxon>Glossata</taxon>
        <taxon>Ditrysia</taxon>
        <taxon>Papilionoidea</taxon>
        <taxon>Nymphalidae</taxon>
        <taxon>Nymphalinae</taxon>
        <taxon>Euphydryas</taxon>
    </lineage>
</organism>
<accession>A0AAU9UWP6</accession>
<comment type="caution">
    <text evidence="2">The sequence shown here is derived from an EMBL/GenBank/DDBJ whole genome shotgun (WGS) entry which is preliminary data.</text>
</comment>
<dbReference type="AlphaFoldDB" id="A0AAU9UWP6"/>
<gene>
    <name evidence="2" type="ORF">EEDITHA_LOCUS17552</name>
</gene>
<feature type="region of interest" description="Disordered" evidence="1">
    <location>
        <begin position="135"/>
        <end position="163"/>
    </location>
</feature>
<dbReference type="PANTHER" id="PTHR33887:SF4">
    <property type="entry name" value="AB2-183"/>
    <property type="match status" value="1"/>
</dbReference>
<evidence type="ECO:0000256" key="1">
    <source>
        <dbReference type="SAM" id="MobiDB-lite"/>
    </source>
</evidence>
<name>A0AAU9UWP6_EUPED</name>
<sequence>MYINIAYKDAPELSVRQRSSETDLSIEKTLLVNPNSPVRIMLEYIRKKCRLGTFTQFDLCDENGILKGLFNMPTYVYATDQFEHKKTYYVIVLKQESDKRLSVLPQINHENKIYMDLKTRVKRYLAGDVSPISTTTMGQTPPLGKTTPLAAKPSAIKQSAKKK</sequence>
<reference evidence="2" key="1">
    <citation type="submission" date="2022-03" db="EMBL/GenBank/DDBJ databases">
        <authorList>
            <person name="Tunstrom K."/>
        </authorList>
    </citation>
    <scope>NUCLEOTIDE SEQUENCE</scope>
</reference>
<proteinExistence type="predicted"/>
<dbReference type="EMBL" id="CAKOGL010000025">
    <property type="protein sequence ID" value="CAH2102989.1"/>
    <property type="molecule type" value="Genomic_DNA"/>
</dbReference>
<dbReference type="PANTHER" id="PTHR33887">
    <property type="entry name" value="PB1 DOMAIN-CONTAINING PROTEIN"/>
    <property type="match status" value="1"/>
</dbReference>
<dbReference type="Proteomes" id="UP001153954">
    <property type="component" value="Unassembled WGS sequence"/>
</dbReference>
<keyword evidence="3" id="KW-1185">Reference proteome</keyword>
<dbReference type="Pfam" id="PF15874">
    <property type="entry name" value="Il2rg"/>
    <property type="match status" value="1"/>
</dbReference>
<evidence type="ECO:0000313" key="2">
    <source>
        <dbReference type="EMBL" id="CAH2102989.1"/>
    </source>
</evidence>